<dbReference type="Gene3D" id="3.10.450.50">
    <property type="match status" value="1"/>
</dbReference>
<name>A0A0M0JIY8_9EUKA</name>
<keyword evidence="3" id="KW-1185">Reference proteome</keyword>
<feature type="chain" id="PRO_5012249494" description="SnoaL-like domain-containing protein" evidence="1">
    <location>
        <begin position="16"/>
        <end position="214"/>
    </location>
</feature>
<dbReference type="SUPFAM" id="SSF54427">
    <property type="entry name" value="NTF2-like"/>
    <property type="match status" value="1"/>
</dbReference>
<feature type="signal peptide" evidence="1">
    <location>
        <begin position="1"/>
        <end position="15"/>
    </location>
</feature>
<accession>A0A0M0JIY8</accession>
<dbReference type="Proteomes" id="UP000037460">
    <property type="component" value="Unassembled WGS sequence"/>
</dbReference>
<comment type="caution">
    <text evidence="2">The sequence shown here is derived from an EMBL/GenBank/DDBJ whole genome shotgun (WGS) entry which is preliminary data.</text>
</comment>
<reference evidence="3" key="1">
    <citation type="journal article" date="2015" name="PLoS Genet.">
        <title>Genome Sequence and Transcriptome Analyses of Chrysochromulina tobin: Metabolic Tools for Enhanced Algal Fitness in the Prominent Order Prymnesiales (Haptophyceae).</title>
        <authorList>
            <person name="Hovde B.T."/>
            <person name="Deodato C.R."/>
            <person name="Hunsperger H.M."/>
            <person name="Ryken S.A."/>
            <person name="Yost W."/>
            <person name="Jha R.K."/>
            <person name="Patterson J."/>
            <person name="Monnat R.J. Jr."/>
            <person name="Barlow S.B."/>
            <person name="Starkenburg S.R."/>
            <person name="Cattolico R.A."/>
        </authorList>
    </citation>
    <scope>NUCLEOTIDE SEQUENCE</scope>
    <source>
        <strain evidence="3">CCMP291</strain>
    </source>
</reference>
<proteinExistence type="predicted"/>
<evidence type="ECO:0000256" key="1">
    <source>
        <dbReference type="SAM" id="SignalP"/>
    </source>
</evidence>
<dbReference type="EMBL" id="JWZX01002870">
    <property type="protein sequence ID" value="KOO26302.1"/>
    <property type="molecule type" value="Genomic_DNA"/>
</dbReference>
<sequence>MRLFFGLIGVASADALLVRRAALGSGFAAAAGIQASSFFLPRPASASDKGAARYASGYEQPKTKEELFGEAQDQVFTPLAKALVAKDGPGLAQLYSADATYIDSSIKPFEIVKGASGIGPYVAARVADGPAVLKLTRCNGEFTISEGTTRILHTQFTITSSGGLSTGYCRLIATDGNSGWKIDREIYPLDNPKAYSMLQPKRDIFGNVYMQLEL</sequence>
<gene>
    <name evidence="2" type="ORF">Ctob_009596</name>
</gene>
<evidence type="ECO:0000313" key="3">
    <source>
        <dbReference type="Proteomes" id="UP000037460"/>
    </source>
</evidence>
<dbReference type="AlphaFoldDB" id="A0A0M0JIY8"/>
<dbReference type="InterPro" id="IPR032710">
    <property type="entry name" value="NTF2-like_dom_sf"/>
</dbReference>
<keyword evidence="1" id="KW-0732">Signal</keyword>
<evidence type="ECO:0008006" key="4">
    <source>
        <dbReference type="Google" id="ProtNLM"/>
    </source>
</evidence>
<organism evidence="2 3">
    <name type="scientific">Chrysochromulina tobinii</name>
    <dbReference type="NCBI Taxonomy" id="1460289"/>
    <lineage>
        <taxon>Eukaryota</taxon>
        <taxon>Haptista</taxon>
        <taxon>Haptophyta</taxon>
        <taxon>Prymnesiophyceae</taxon>
        <taxon>Prymnesiales</taxon>
        <taxon>Chrysochromulinaceae</taxon>
        <taxon>Chrysochromulina</taxon>
    </lineage>
</organism>
<protein>
    <recommendedName>
        <fullName evidence="4">SnoaL-like domain-containing protein</fullName>
    </recommendedName>
</protein>
<evidence type="ECO:0000313" key="2">
    <source>
        <dbReference type="EMBL" id="KOO26302.1"/>
    </source>
</evidence>